<evidence type="ECO:0000313" key="2">
    <source>
        <dbReference type="EMBL" id="AOG60856.1"/>
    </source>
</evidence>
<dbReference type="OrthoDB" id="391603at2"/>
<reference evidence="2 3" key="1">
    <citation type="submission" date="2016-08" db="EMBL/GenBank/DDBJ databases">
        <title>Complete genome sequence of Spiroplasma helicoides TABS-2 (DSM 22551).</title>
        <authorList>
            <person name="Shen W.-Y."/>
            <person name="Lo W.-S."/>
            <person name="Lai Y.-C."/>
            <person name="Kuo C.-H."/>
        </authorList>
    </citation>
    <scope>NUCLEOTIDE SEQUENCE [LARGE SCALE GENOMIC DNA]</scope>
    <source>
        <strain evidence="2 3">TABS-2</strain>
    </source>
</reference>
<evidence type="ECO:0000313" key="3">
    <source>
        <dbReference type="Proteomes" id="UP000094378"/>
    </source>
</evidence>
<sequence length="609" mass="66963">MKKLVSILATIAISASSTSYVLACPSSKANEVKDVVFMFDAAAGTNANIQKQYKKIVDDFNAANADSSIKVTLETPTAGAISGALASGESLPDLYVTYPDNVVKYLASAPDEALDMSTVMPSTLKPKLQSFMNEGKLTVDGKEKQLVLPMAKSFDFSAVNLRLLKELTTMAITKISSVSKLGDYLGNSNIVVSDLYKNELPENFKLVGDEEKIFTSLANAKNQDDVKKVLLLNSNLATISGFMYRLDREYKLVNADKMGTGSKIYGLGIDSLSNKVFSEYAELLKTDSIKTLSENKDFLYNYYDNKFSVNKSTGLGGLQNEMKFLQQLKDLQGKDSASLRGDTTLDSKDTEMLYVPTLTGKKKYSSDFFAAGTMLLASGSTAGSFYYKSGNKVNKDLKVTFDDVLVMGTPTDKGEAYTAQQGPGIAGFKSSSEDKQKVANKFLEYLLSPEKQAYFGIFTGYLPSNEENYASDSDYVKWIKGETKPKDENGKEQSRSNPLLKQYIDMVNSGDANHFFTVEGSPLGNGVRSDVLTSVIQNKMMDDKAKDVFLKDSNLTDYFWGNDSTELKTRATYAFNSILTDYDPNGSVTYKAQLPSVLKEVNLLDRKED</sequence>
<dbReference type="PATRIC" id="fig|216938.3.peg.920"/>
<dbReference type="PANTHER" id="PTHR43649:SF12">
    <property type="entry name" value="DIACETYLCHITOBIOSE BINDING PROTEIN DASA"/>
    <property type="match status" value="1"/>
</dbReference>
<dbReference type="SUPFAM" id="SSF53850">
    <property type="entry name" value="Periplasmic binding protein-like II"/>
    <property type="match status" value="2"/>
</dbReference>
<keyword evidence="3" id="KW-1185">Reference proteome</keyword>
<dbReference type="EMBL" id="CP017015">
    <property type="protein sequence ID" value="AOG60856.1"/>
    <property type="molecule type" value="Genomic_DNA"/>
</dbReference>
<feature type="signal peptide" evidence="1">
    <location>
        <begin position="1"/>
        <end position="23"/>
    </location>
</feature>
<feature type="chain" id="PRO_5008554060" description="Sn-glycerol-3-phosphate ABC transporter substrate-binding protein" evidence="1">
    <location>
        <begin position="24"/>
        <end position="609"/>
    </location>
</feature>
<dbReference type="Pfam" id="PF13416">
    <property type="entry name" value="SBP_bac_8"/>
    <property type="match status" value="1"/>
</dbReference>
<dbReference type="AlphaFoldDB" id="A0A1B3SLP0"/>
<dbReference type="KEGG" id="shj:SHELI_v1c09070"/>
<dbReference type="RefSeq" id="WP_069117114.1">
    <property type="nucleotide sequence ID" value="NZ_CP017015.1"/>
</dbReference>
<dbReference type="Proteomes" id="UP000094378">
    <property type="component" value="Chromosome"/>
</dbReference>
<evidence type="ECO:0000256" key="1">
    <source>
        <dbReference type="SAM" id="SignalP"/>
    </source>
</evidence>
<keyword evidence="1" id="KW-0732">Signal</keyword>
<organism evidence="2 3">
    <name type="scientific">Spiroplasma helicoides</name>
    <dbReference type="NCBI Taxonomy" id="216938"/>
    <lineage>
        <taxon>Bacteria</taxon>
        <taxon>Bacillati</taxon>
        <taxon>Mycoplasmatota</taxon>
        <taxon>Mollicutes</taxon>
        <taxon>Entomoplasmatales</taxon>
        <taxon>Spiroplasmataceae</taxon>
        <taxon>Spiroplasma</taxon>
    </lineage>
</organism>
<evidence type="ECO:0008006" key="4">
    <source>
        <dbReference type="Google" id="ProtNLM"/>
    </source>
</evidence>
<protein>
    <recommendedName>
        <fullName evidence="4">Sn-glycerol-3-phosphate ABC transporter substrate-binding protein</fullName>
    </recommendedName>
</protein>
<dbReference type="InterPro" id="IPR006059">
    <property type="entry name" value="SBP"/>
</dbReference>
<name>A0A1B3SLP0_9MOLU</name>
<proteinExistence type="predicted"/>
<gene>
    <name evidence="2" type="ORF">SHELI_v1c09070</name>
</gene>
<dbReference type="STRING" id="216938.SHELI_v1c09070"/>
<dbReference type="PANTHER" id="PTHR43649">
    <property type="entry name" value="ARABINOSE-BINDING PROTEIN-RELATED"/>
    <property type="match status" value="1"/>
</dbReference>
<accession>A0A1B3SLP0</accession>
<dbReference type="Gene3D" id="3.40.190.10">
    <property type="entry name" value="Periplasmic binding protein-like II"/>
    <property type="match status" value="2"/>
</dbReference>
<dbReference type="InterPro" id="IPR050490">
    <property type="entry name" value="Bact_solute-bd_prot1"/>
</dbReference>